<accession>A0ABY0FKN1</accession>
<gene>
    <name evidence="1" type="ORF">G3KMM_00025</name>
</gene>
<reference evidence="1 2" key="2">
    <citation type="journal article" date="2020" name="Cell Rep.">
        <title>Acquisition and Adaptation of Ultra-small Parasitic Reduced Genome Bacteria to Mammalian Hosts.</title>
        <authorList>
            <person name="McLean J.S."/>
            <person name="Bor B."/>
            <person name="Kerns K.A."/>
            <person name="Liu Q."/>
            <person name="To T.T."/>
            <person name="Solden L."/>
            <person name="Hendrickson E.L."/>
            <person name="Wrighton K."/>
            <person name="Shi W."/>
            <person name="He X."/>
        </authorList>
    </citation>
    <scope>NUCLEOTIDE SEQUENCE [LARGE SCALE GENOMIC DNA]</scope>
    <source>
        <strain evidence="1 2">TM7_KMM_G3_1_HOT_351</strain>
    </source>
</reference>
<keyword evidence="2" id="KW-1185">Reference proteome</keyword>
<reference evidence="1 2" key="1">
    <citation type="journal article" date="2018" name="bioRxiv">
        <title>Evidence of independent acquisition and adaption of ultra-small bacteria to human hosts across the highly diverse yet reduced genomes of the phylum Saccharibacteria.</title>
        <authorList>
            <person name="McLean J.S."/>
            <person name="Bor B."/>
            <person name="To T.T."/>
            <person name="Liu Q."/>
            <person name="Kearns K.A."/>
            <person name="Solden L.M."/>
            <person name="Wrighton K.C."/>
            <person name="He X."/>
            <person name="Shi W."/>
        </authorList>
    </citation>
    <scope>NUCLEOTIDE SEQUENCE [LARGE SCALE GENOMIC DNA]</scope>
    <source>
        <strain evidence="1 2">TM7_KMM_G3_1_HOT_351</strain>
    </source>
</reference>
<comment type="caution">
    <text evidence="1">The sequence shown here is derived from an EMBL/GenBank/DDBJ whole genome shotgun (WGS) entry which is preliminary data.</text>
</comment>
<evidence type="ECO:0000313" key="1">
    <source>
        <dbReference type="EMBL" id="RYC73985.1"/>
    </source>
</evidence>
<protein>
    <recommendedName>
        <fullName evidence="3">Gamma-glutamylcyclotransferase AIG2-like domain-containing protein</fullName>
    </recommendedName>
</protein>
<dbReference type="Proteomes" id="UP001191004">
    <property type="component" value="Unassembled WGS sequence"/>
</dbReference>
<sequence length="139" mass="16332">MASEQDKSHNNLLAINFLNNKVLPCFLNCKNKKIISDQAVFTYIATNFWKIPFIFNKEEYILYGYDFIGEADNSVEPLSFFIKSNDKSLTDHTFEVLPISSEKNNDVISYIYFNKYARTKQYHPVFSDEIFLVKINFQL</sequence>
<name>A0ABY0FKN1_9BACT</name>
<evidence type="ECO:0000313" key="2">
    <source>
        <dbReference type="Proteomes" id="UP001191004"/>
    </source>
</evidence>
<proteinExistence type="predicted"/>
<dbReference type="RefSeq" id="WP_129603794.1">
    <property type="nucleotide sequence ID" value="NZ_PRLL01000001.1"/>
</dbReference>
<evidence type="ECO:0008006" key="3">
    <source>
        <dbReference type="Google" id="ProtNLM"/>
    </source>
</evidence>
<dbReference type="EMBL" id="PRLL01000001">
    <property type="protein sequence ID" value="RYC73985.1"/>
    <property type="molecule type" value="Genomic_DNA"/>
</dbReference>
<organism evidence="1 2">
    <name type="scientific">Candidatus Nanosyncoccus nanoralicus</name>
    <dbReference type="NCBI Taxonomy" id="2171996"/>
    <lineage>
        <taxon>Bacteria</taxon>
        <taxon>Candidatus Saccharimonadota</taxon>
        <taxon>Candidatus Nanosyncoccalia</taxon>
        <taxon>Candidatus Nanosyncoccales</taxon>
        <taxon>Candidatus Nanosyncoccaceae</taxon>
        <taxon>Candidatus Nanosyncoccus</taxon>
    </lineage>
</organism>